<dbReference type="Pfam" id="PF13439">
    <property type="entry name" value="Glyco_transf_4"/>
    <property type="match status" value="1"/>
</dbReference>
<dbReference type="GO" id="GO:0016757">
    <property type="term" value="F:glycosyltransferase activity"/>
    <property type="evidence" value="ECO:0007669"/>
    <property type="project" value="UniProtKB-ARBA"/>
</dbReference>
<feature type="domain" description="Glycosyltransferase subfamily 4-like N-terminal" evidence="1">
    <location>
        <begin position="113"/>
        <end position="225"/>
    </location>
</feature>
<reference evidence="2 3" key="1">
    <citation type="journal article" date="2014" name="Nature">
        <title>An environmental bacterial taxon with a large and distinct metabolic repertoire.</title>
        <authorList>
            <person name="Wilson M.C."/>
            <person name="Mori T."/>
            <person name="Ruckert C."/>
            <person name="Uria A.R."/>
            <person name="Helf M.J."/>
            <person name="Takada K."/>
            <person name="Gernert C."/>
            <person name="Steffens U.A."/>
            <person name="Heycke N."/>
            <person name="Schmitt S."/>
            <person name="Rinke C."/>
            <person name="Helfrich E.J."/>
            <person name="Brachmann A.O."/>
            <person name="Gurgui C."/>
            <person name="Wakimoto T."/>
            <person name="Kracht M."/>
            <person name="Crusemann M."/>
            <person name="Hentschel U."/>
            <person name="Abe I."/>
            <person name="Matsunaga S."/>
            <person name="Kalinowski J."/>
            <person name="Takeyama H."/>
            <person name="Piel J."/>
        </authorList>
    </citation>
    <scope>NUCLEOTIDE SEQUENCE [LARGE SCALE GENOMIC DNA]</scope>
    <source>
        <strain evidence="3">TSY1</strain>
    </source>
</reference>
<dbReference type="SUPFAM" id="SSF53756">
    <property type="entry name" value="UDP-Glycosyltransferase/glycogen phosphorylase"/>
    <property type="match status" value="1"/>
</dbReference>
<sequence>MKHTSPALEAKTLKVLFLSQRFLYPMDTGGKLRTGKMLEKLSRIFEITLVSNVESPKDDVYLGEVKNLCHQFQPVPWKEVKKYTPLFYLRLFRQMFSRYPVSVLNDYSRELEDQLHDLLERESFDLVICDFVQSSLNFRQIKNYKTLLFQHNVESMIVHRHVKTNTNPVIKFFWWLQYLKMYRYERRMCRAFDGVVAVSELDRESMQTQYGAPRAFTIPTGVDTEYLAPWDGEPEADSLIFVGSMDWLPNEDAILFFAQYILPRIRQVIPGVKLSVVGRNPSPHLRQQLADEPAIELAGWVDDVRPYIARHAVYIVPLRIGGDAN</sequence>
<evidence type="ECO:0000313" key="3">
    <source>
        <dbReference type="Proteomes" id="UP000019141"/>
    </source>
</evidence>
<dbReference type="AlphaFoldDB" id="W4LV29"/>
<dbReference type="EMBL" id="AZHW01000191">
    <property type="protein sequence ID" value="ETX01899.1"/>
    <property type="molecule type" value="Genomic_DNA"/>
</dbReference>
<dbReference type="Pfam" id="PF13692">
    <property type="entry name" value="Glyco_trans_1_4"/>
    <property type="match status" value="1"/>
</dbReference>
<dbReference type="InterPro" id="IPR028098">
    <property type="entry name" value="Glyco_trans_4-like_N"/>
</dbReference>
<dbReference type="Proteomes" id="UP000019141">
    <property type="component" value="Unassembled WGS sequence"/>
</dbReference>
<accession>W4LV29</accession>
<gene>
    <name evidence="2" type="ORF">ETSY1_05565</name>
</gene>
<evidence type="ECO:0000313" key="2">
    <source>
        <dbReference type="EMBL" id="ETX01899.1"/>
    </source>
</evidence>
<dbReference type="HOGENOM" id="CLU_028014_0_1_7"/>
<keyword evidence="3" id="KW-1185">Reference proteome</keyword>
<name>W4LV29_ENTF1</name>
<organism evidence="2 3">
    <name type="scientific">Entotheonella factor</name>
    <dbReference type="NCBI Taxonomy" id="1429438"/>
    <lineage>
        <taxon>Bacteria</taxon>
        <taxon>Pseudomonadati</taxon>
        <taxon>Nitrospinota/Tectimicrobiota group</taxon>
        <taxon>Candidatus Tectimicrobiota</taxon>
        <taxon>Candidatus Entotheonellia</taxon>
        <taxon>Candidatus Entotheonellales</taxon>
        <taxon>Candidatus Entotheonellaceae</taxon>
        <taxon>Candidatus Entotheonella</taxon>
    </lineage>
</organism>
<comment type="caution">
    <text evidence="2">The sequence shown here is derived from an EMBL/GenBank/DDBJ whole genome shotgun (WGS) entry which is preliminary data.</text>
</comment>
<proteinExistence type="predicted"/>
<dbReference type="Gene3D" id="3.40.50.2000">
    <property type="entry name" value="Glycogen Phosphorylase B"/>
    <property type="match status" value="2"/>
</dbReference>
<protein>
    <recommendedName>
        <fullName evidence="1">Glycosyltransferase subfamily 4-like N-terminal domain-containing protein</fullName>
    </recommendedName>
</protein>
<evidence type="ECO:0000259" key="1">
    <source>
        <dbReference type="Pfam" id="PF13439"/>
    </source>
</evidence>